<protein>
    <recommendedName>
        <fullName evidence="3">Glutathione S-transferase C-terminal domain-containing protein</fullName>
    </recommendedName>
</protein>
<dbReference type="SUPFAM" id="SSF53335">
    <property type="entry name" value="S-adenosyl-L-methionine-dependent methyltransferases"/>
    <property type="match status" value="1"/>
</dbReference>
<name>G5AT23_HETGA</name>
<dbReference type="PANTHER" id="PTHR13369:SF0">
    <property type="entry name" value="GLUTATHIONE S-TRANSFERASE C-TERMINAL DOMAIN-CONTAINING PROTEIN"/>
    <property type="match status" value="1"/>
</dbReference>
<reference evidence="10 11" key="2">
    <citation type="submission" date="2025-04" db="UniProtKB">
        <authorList>
            <consortium name="RefSeq"/>
        </authorList>
    </citation>
    <scope>IDENTIFICATION</scope>
</reference>
<evidence type="ECO:0000313" key="12">
    <source>
        <dbReference type="RefSeq" id="XP_012921528.1"/>
    </source>
</evidence>
<evidence type="ECO:0000256" key="5">
    <source>
        <dbReference type="SAM" id="MobiDB-lite"/>
    </source>
</evidence>
<dbReference type="Bgee" id="ENSHGLG00000001718">
    <property type="expression patterns" value="Expressed in testis and 10 other cell types or tissues"/>
</dbReference>
<evidence type="ECO:0000256" key="2">
    <source>
        <dbReference type="ARBA" id="ARBA00008797"/>
    </source>
</evidence>
<dbReference type="InterPro" id="IPR029063">
    <property type="entry name" value="SAM-dependent_MTases_sf"/>
</dbReference>
<dbReference type="InterPro" id="IPR010987">
    <property type="entry name" value="Glutathione-S-Trfase_C-like"/>
</dbReference>
<dbReference type="RefSeq" id="XP_021101124.1">
    <property type="nucleotide sequence ID" value="XM_021245465.1"/>
</dbReference>
<dbReference type="STRING" id="10181.G5AT23"/>
<dbReference type="eggNOG" id="ENOG502QUFE">
    <property type="taxonomic scope" value="Eukaryota"/>
</dbReference>
<dbReference type="PANTHER" id="PTHR13369">
    <property type="match status" value="1"/>
</dbReference>
<reference evidence="7 8" key="1">
    <citation type="journal article" date="2011" name="Nature">
        <title>Genome sequencing reveals insights into physiology and longevity of the naked mole rat.</title>
        <authorList>
            <person name="Kim E.B."/>
            <person name="Fang X."/>
            <person name="Fushan A.A."/>
            <person name="Huang Z."/>
            <person name="Lobanov A.V."/>
            <person name="Han L."/>
            <person name="Marino S.M."/>
            <person name="Sun X."/>
            <person name="Turanov A.A."/>
            <person name="Yang P."/>
            <person name="Yim S.H."/>
            <person name="Zhao X."/>
            <person name="Kasaikina M.V."/>
            <person name="Stoletzki N."/>
            <person name="Peng C."/>
            <person name="Polak P."/>
            <person name="Xiong Z."/>
            <person name="Kiezun A."/>
            <person name="Zhu Y."/>
            <person name="Chen Y."/>
            <person name="Kryukov G.V."/>
            <person name="Zhang Q."/>
            <person name="Peshkin L."/>
            <person name="Yang L."/>
            <person name="Bronson R.T."/>
            <person name="Buffenstein R."/>
            <person name="Wang B."/>
            <person name="Han C."/>
            <person name="Li Q."/>
            <person name="Chen L."/>
            <person name="Zhao W."/>
            <person name="Sunyaev S.R."/>
            <person name="Park T.J."/>
            <person name="Zhang G."/>
            <person name="Wang J."/>
            <person name="Gladyshev V.N."/>
        </authorList>
    </citation>
    <scope>NUCLEOTIDE SEQUENCE [LARGE SCALE GENOMIC DNA]</scope>
</reference>
<dbReference type="RefSeq" id="XP_012921528.1">
    <property type="nucleotide sequence ID" value="XM_013066074.2"/>
</dbReference>
<organism evidence="7 8">
    <name type="scientific">Heterocephalus glaber</name>
    <name type="common">Naked mole rat</name>
    <dbReference type="NCBI Taxonomy" id="10181"/>
    <lineage>
        <taxon>Eukaryota</taxon>
        <taxon>Metazoa</taxon>
        <taxon>Chordata</taxon>
        <taxon>Craniata</taxon>
        <taxon>Vertebrata</taxon>
        <taxon>Euteleostomi</taxon>
        <taxon>Mammalia</taxon>
        <taxon>Eutheria</taxon>
        <taxon>Euarchontoglires</taxon>
        <taxon>Glires</taxon>
        <taxon>Rodentia</taxon>
        <taxon>Hystricomorpha</taxon>
        <taxon>Bathyergidae</taxon>
        <taxon>Heterocephalus</taxon>
    </lineage>
</organism>
<feature type="domain" description="GST C-terminal" evidence="6">
    <location>
        <begin position="134"/>
        <end position="333"/>
    </location>
</feature>
<keyword evidence="7" id="KW-0808">Transferase</keyword>
<dbReference type="Gene3D" id="1.20.1050.10">
    <property type="match status" value="1"/>
</dbReference>
<dbReference type="CTD" id="79807"/>
<dbReference type="Proteomes" id="UP000006813">
    <property type="component" value="Unassembled WGS sequence"/>
</dbReference>
<evidence type="ECO:0000313" key="13">
    <source>
        <dbReference type="RefSeq" id="XP_021101124.1"/>
    </source>
</evidence>
<evidence type="ECO:0000313" key="8">
    <source>
        <dbReference type="Proteomes" id="UP000006813"/>
    </source>
</evidence>
<proteinExistence type="inferred from homology"/>
<dbReference type="PROSITE" id="PS50405">
    <property type="entry name" value="GST_CTER"/>
    <property type="match status" value="1"/>
</dbReference>
<dbReference type="InterPro" id="IPR025714">
    <property type="entry name" value="Methyltranfer_dom"/>
</dbReference>
<evidence type="ECO:0000256" key="1">
    <source>
        <dbReference type="ARBA" id="ARBA00004496"/>
    </source>
</evidence>
<dbReference type="OMA" id="WTRFCEV"/>
<dbReference type="GO" id="GO:0005737">
    <property type="term" value="C:cytoplasm"/>
    <property type="evidence" value="ECO:0007669"/>
    <property type="project" value="UniProtKB-SubCell"/>
</dbReference>
<evidence type="ECO:0000313" key="9">
    <source>
        <dbReference type="Proteomes" id="UP000694906"/>
    </source>
</evidence>
<dbReference type="FunFam" id="3.40.50.150:FF:000125">
    <property type="entry name" value="Glutathione S-transferase C-terminal domain-containing protein"/>
    <property type="match status" value="1"/>
</dbReference>
<dbReference type="RefSeq" id="XP_004866305.1">
    <property type="nucleotide sequence ID" value="XM_004866248.2"/>
</dbReference>
<keyword evidence="9" id="KW-1185">Reference proteome</keyword>
<comment type="similarity">
    <text evidence="2">Belongs to the GSTCD family.</text>
</comment>
<dbReference type="CDD" id="cd00299">
    <property type="entry name" value="GST_C_family"/>
    <property type="match status" value="1"/>
</dbReference>
<sequence length="622" mass="69623">MKGIKKSLTEEYLYLDFSHQTEGCILPLHTSATLFLLSYCDCRIFKVCLVLTKEGTGSSPLRDVLSQDIEIQVVSRRELPPIAQNCCLPAVVEQPDNFCRAGLAVVLRHIIQKVHETDPSKKELLELLGFKKTCLKACAEVSQWTRLCELTIPLAIENFLRESLGQTPAIPVEILELEKKLSEPVRVHNDDKLRRQKLKQQTRGQGKSQVRPPEASEESDSASQSLELKVAFSKLTVQEGPAATNREPSHIRKAKATELPPLEHVFAEGLFFTLADIVLLPCIHHFLVIICKKFSEKLTEFPLLASWYQRIQEVPRVKTAASKCGIHFVQLPELSSSPNEHCPHLIEAPGGEEQNDPLFTGGPRPTMTKLMEKGIEVMFSPHPCPTWTLDWNGLPAAVSPKEGRMSSDRALRKQQQLNNLVYVVINQAKPGDRIVDFCSGGGHVGIVLAHMLPSCQVILIENKELSLIRAKKRSDELGLSNIWFIQANMEYFAGMFNIGVALHACGVATDMVIEHCIKTRASFVTCPCCYGFIQNTSKFNFPKSEQFKKTLSYKEHMILCRFADQTAVQLPPQRRLTGKQCMCLVDLDRARAAEEHGYSVQVISMEPESCSPKNNMIVGVPM</sequence>
<gene>
    <name evidence="10 11 12 13" type="primary">Gstcd</name>
    <name evidence="7" type="ORF">GW7_03023</name>
</gene>
<dbReference type="AlphaFoldDB" id="G5AT23"/>
<evidence type="ECO:0000313" key="11">
    <source>
        <dbReference type="RefSeq" id="XP_004866305.1"/>
    </source>
</evidence>
<evidence type="ECO:0000313" key="7">
    <source>
        <dbReference type="EMBL" id="EHB00184.1"/>
    </source>
</evidence>
<evidence type="ECO:0000259" key="6">
    <source>
        <dbReference type="PROSITE" id="PS50405"/>
    </source>
</evidence>
<dbReference type="GO" id="GO:0016740">
    <property type="term" value="F:transferase activity"/>
    <property type="evidence" value="ECO:0007669"/>
    <property type="project" value="UniProtKB-KW"/>
</dbReference>
<dbReference type="RefSeq" id="XP_004866304.1">
    <property type="nucleotide sequence ID" value="XM_004866247.2"/>
</dbReference>
<keyword evidence="4" id="KW-0963">Cytoplasm</keyword>
<dbReference type="KEGG" id="hgl:101720642"/>
<dbReference type="Pfam" id="PF13679">
    <property type="entry name" value="Methyltransf_32"/>
    <property type="match status" value="1"/>
</dbReference>
<evidence type="ECO:0000313" key="10">
    <source>
        <dbReference type="RefSeq" id="XP_004866304.1"/>
    </source>
</evidence>
<feature type="region of interest" description="Disordered" evidence="5">
    <location>
        <begin position="191"/>
        <end position="221"/>
    </location>
</feature>
<comment type="subcellular location">
    <subcellularLocation>
        <location evidence="1">Cytoplasm</location>
    </subcellularLocation>
</comment>
<dbReference type="InParanoid" id="G5AT23"/>
<evidence type="ECO:0000256" key="3">
    <source>
        <dbReference type="ARBA" id="ARBA00022165"/>
    </source>
</evidence>
<evidence type="ECO:0000256" key="4">
    <source>
        <dbReference type="ARBA" id="ARBA00022490"/>
    </source>
</evidence>
<dbReference type="Gene3D" id="3.40.50.150">
    <property type="entry name" value="Vaccinia Virus protein VP39"/>
    <property type="match status" value="1"/>
</dbReference>
<dbReference type="OrthoDB" id="206598at2759"/>
<dbReference type="SUPFAM" id="SSF47616">
    <property type="entry name" value="GST C-terminal domain-like"/>
    <property type="match status" value="1"/>
</dbReference>
<dbReference type="GeneID" id="101720642"/>
<accession>G5AT23</accession>
<dbReference type="InterPro" id="IPR036282">
    <property type="entry name" value="Glutathione-S-Trfase_C_sf"/>
</dbReference>
<dbReference type="Proteomes" id="UP000694906">
    <property type="component" value="Unplaced"/>
</dbReference>
<dbReference type="EMBL" id="JH166824">
    <property type="protein sequence ID" value="EHB00184.1"/>
    <property type="molecule type" value="Genomic_DNA"/>
</dbReference>